<gene>
    <name evidence="1" type="ORF">L0F81_35185</name>
</gene>
<dbReference type="RefSeq" id="WP_086700000.1">
    <property type="nucleotide sequence ID" value="NZ_JAKKZF010000223.1"/>
</dbReference>
<reference evidence="1 2" key="1">
    <citation type="submission" date="2022-01" db="EMBL/GenBank/DDBJ databases">
        <title>Draft Genome Sequences of Seven Type Strains of the Genus Streptomyces.</title>
        <authorList>
            <person name="Aziz S."/>
            <person name="Coretto E."/>
            <person name="Chronakova A."/>
            <person name="Sproer C."/>
            <person name="Huber K."/>
            <person name="Nouioui I."/>
            <person name="Gross H."/>
        </authorList>
    </citation>
    <scope>NUCLEOTIDE SEQUENCE [LARGE SCALE GENOMIC DNA]</scope>
    <source>
        <strain evidence="1 2">DSM 41685</strain>
    </source>
</reference>
<accession>A0ABS9JSC9</accession>
<protein>
    <recommendedName>
        <fullName evidence="3">Helix-turn-helix domain-containing protein</fullName>
    </recommendedName>
</protein>
<proteinExistence type="predicted"/>
<dbReference type="Proteomes" id="UP001299012">
    <property type="component" value="Unassembled WGS sequence"/>
</dbReference>
<evidence type="ECO:0008006" key="3">
    <source>
        <dbReference type="Google" id="ProtNLM"/>
    </source>
</evidence>
<evidence type="ECO:0000313" key="1">
    <source>
        <dbReference type="EMBL" id="MCG0068450.1"/>
    </source>
</evidence>
<keyword evidence="2" id="KW-1185">Reference proteome</keyword>
<sequence length="135" mass="14754">MTRIDRNAERREVRLDGVAERRYEVRSAAYAVASAARRLAAELDTEAERPDWQQSAWHGALRTREPWQPAGRYTTAALRVLDEAHRLVAAAVAADRAAGCDWALIGAALGVSADTASRRYRTAAPGAPAENRSAR</sequence>
<evidence type="ECO:0000313" key="2">
    <source>
        <dbReference type="Proteomes" id="UP001299012"/>
    </source>
</evidence>
<dbReference type="EMBL" id="JAKKZF010000223">
    <property type="protein sequence ID" value="MCG0068450.1"/>
    <property type="molecule type" value="Genomic_DNA"/>
</dbReference>
<comment type="caution">
    <text evidence="1">The sequence shown here is derived from an EMBL/GenBank/DDBJ whole genome shotgun (WGS) entry which is preliminary data.</text>
</comment>
<organism evidence="1 2">
    <name type="scientific">Streptomyces tricolor</name>
    <dbReference type="NCBI Taxonomy" id="68277"/>
    <lineage>
        <taxon>Bacteria</taxon>
        <taxon>Bacillati</taxon>
        <taxon>Actinomycetota</taxon>
        <taxon>Actinomycetes</taxon>
        <taxon>Kitasatosporales</taxon>
        <taxon>Streptomycetaceae</taxon>
        <taxon>Streptomyces</taxon>
        <taxon>Streptomyces violaceoruber group</taxon>
    </lineage>
</organism>
<name>A0ABS9JSC9_9ACTN</name>